<evidence type="ECO:0000313" key="62">
    <source>
        <dbReference type="Proteomes" id="UP000472879"/>
    </source>
</evidence>
<dbReference type="Proteomes" id="UP000241783">
    <property type="component" value="Unassembled WGS sequence"/>
</dbReference>
<dbReference type="EMBL" id="JABAFN010000005">
    <property type="protein sequence ID" value="NME21613.1"/>
    <property type="molecule type" value="Genomic_DNA"/>
</dbReference>
<dbReference type="EMBL" id="WJMZ01000002">
    <property type="protein sequence ID" value="MRG83312.1"/>
    <property type="molecule type" value="Genomic_DNA"/>
</dbReference>
<evidence type="ECO:0000313" key="51">
    <source>
        <dbReference type="Proteomes" id="UP000244083"/>
    </source>
</evidence>
<dbReference type="GO" id="GO:0000035">
    <property type="term" value="F:acyl binding"/>
    <property type="evidence" value="ECO:0007669"/>
    <property type="project" value="TreeGrafter"/>
</dbReference>
<reference evidence="36 56" key="22">
    <citation type="submission" date="2019-07" db="EMBL/GenBank/DDBJ databases">
        <title>Gastrointestinal microbiota of Peromyscus leucopus, the white-footed mouse.</title>
        <authorList>
            <person name="Milovic A."/>
            <person name="Bassam K."/>
            <person name="Barbour A.G."/>
        </authorList>
    </citation>
    <scope>NUCLEOTIDE SEQUENCE [LARGE SCALE GENOMIC DNA]</scope>
    <source>
        <strain evidence="36 56">LL7</strain>
    </source>
</reference>
<keyword evidence="4 7" id="KW-0276">Fatty acid metabolism</keyword>
<comment type="PTM">
    <text evidence="7">4'-phosphopantetheine is transferred from CoA to a specific serine of apo-ACP by AcpS. This modification is essential for activity because fatty acids are bound in thioester linkage to the sulfhydryl of the prosthetic group.</text>
</comment>
<dbReference type="Proteomes" id="UP000276940">
    <property type="component" value="Unassembled WGS sequence"/>
</dbReference>
<reference evidence="23 41" key="4">
    <citation type="submission" date="2016-08" db="EMBL/GenBank/DDBJ databases">
        <title>Probiotic bacterium isolated from chicken gut.</title>
        <authorList>
            <person name="Levy J.L."/>
            <person name="Hassan H.M."/>
            <person name="Mendoza M.A."/>
        </authorList>
    </citation>
    <scope>NUCLEOTIDE SEQUENCE [LARGE SCALE GENOMIC DNA]</scope>
    <source>
        <strain evidence="23 41">P43</strain>
    </source>
</reference>
<dbReference type="GO" id="GO:0016020">
    <property type="term" value="C:membrane"/>
    <property type="evidence" value="ECO:0007669"/>
    <property type="project" value="GOC"/>
</dbReference>
<evidence type="ECO:0000313" key="63">
    <source>
        <dbReference type="Proteomes" id="UP000510868"/>
    </source>
</evidence>
<evidence type="ECO:0000256" key="2">
    <source>
        <dbReference type="ARBA" id="ARBA00022516"/>
    </source>
</evidence>
<evidence type="ECO:0000313" key="17">
    <source>
        <dbReference type="EMBL" id="MRG75222.1"/>
    </source>
</evidence>
<dbReference type="Proteomes" id="UP000441557">
    <property type="component" value="Unassembled WGS sequence"/>
</dbReference>
<evidence type="ECO:0000313" key="58">
    <source>
        <dbReference type="Proteomes" id="UP000441557"/>
    </source>
</evidence>
<evidence type="ECO:0000313" key="26">
    <source>
        <dbReference type="EMBL" id="OTA81946.1"/>
    </source>
</evidence>
<protein>
    <recommendedName>
        <fullName evidence="7 8">Acyl carrier protein</fullName>
        <shortName evidence="7">ACP</shortName>
    </recommendedName>
</protein>
<evidence type="ECO:0000313" key="45">
    <source>
        <dbReference type="Proteomes" id="UP000195868"/>
    </source>
</evidence>
<dbReference type="EMBL" id="JAJGWB010000115">
    <property type="protein sequence ID" value="MCC4477509.1"/>
    <property type="molecule type" value="Genomic_DNA"/>
</dbReference>
<dbReference type="PANTHER" id="PTHR20863:SF76">
    <property type="entry name" value="CARRIER DOMAIN-CONTAINING PROTEIN"/>
    <property type="match status" value="1"/>
</dbReference>
<reference evidence="24 42" key="6">
    <citation type="submission" date="2016-10" db="EMBL/GenBank/DDBJ databases">
        <title>Genome sequence of Lactobacillus reuteri 121, a source of glucan and fructan exopolysaccharides.</title>
        <authorList>
            <person name="Gangoiti J."/>
            <person name="Lammerts Van Bueren A."/>
            <person name="Dijkhuizen L."/>
        </authorList>
    </citation>
    <scope>NUCLEOTIDE SEQUENCE [LARGE SCALE GENOMIC DNA]</scope>
    <source>
        <strain evidence="24 42">121</strain>
    </source>
</reference>
<dbReference type="Proteomes" id="UP000587270">
    <property type="component" value="Unassembled WGS sequence"/>
</dbReference>
<evidence type="ECO:0000313" key="44">
    <source>
        <dbReference type="Proteomes" id="UP000194286"/>
    </source>
</evidence>
<dbReference type="Proteomes" id="UP000472879">
    <property type="component" value="Unassembled WGS sequence"/>
</dbReference>
<evidence type="ECO:0000313" key="28">
    <source>
        <dbReference type="EMBL" id="OYS69241.1"/>
    </source>
</evidence>
<reference evidence="38 55" key="15">
    <citation type="journal article" date="2018" name="J Appl Environ Microbiol">
        <title>The gut symbionts Lactobacillus reuteri R2lc and 2010 encode a polyketide synthase cluster that activates the mammalian aryl-hydrocarbon receptor.</title>
        <authorList>
            <person name="Ozcam M."/>
            <person name="Roos S."/>
            <person name="Van Pijkeren J.P."/>
        </authorList>
    </citation>
    <scope>NUCLEOTIDE SEQUENCE [LARGE SCALE GENOMIC DNA]</scope>
    <source>
        <strain evidence="38 55">R2lc</strain>
    </source>
</reference>
<dbReference type="EMBL" id="JAQTKT010000001">
    <property type="protein sequence ID" value="MDD1381541.1"/>
    <property type="molecule type" value="Genomic_DNA"/>
</dbReference>
<dbReference type="EMBL" id="LN887554">
    <property type="protein sequence ID" value="CUR40546.1"/>
    <property type="molecule type" value="Genomic_DNA"/>
</dbReference>
<dbReference type="GO" id="GO:0000036">
    <property type="term" value="F:acyl carrier activity"/>
    <property type="evidence" value="ECO:0007669"/>
    <property type="project" value="UniProtKB-UniRule"/>
</dbReference>
<dbReference type="EMBL" id="WJNA01000011">
    <property type="protein sequence ID" value="MRH08987.1"/>
    <property type="molecule type" value="Genomic_DNA"/>
</dbReference>
<evidence type="ECO:0000313" key="16">
    <source>
        <dbReference type="EMBL" id="MRG69197.1"/>
    </source>
</evidence>
<reference evidence="11" key="3">
    <citation type="submission" date="2015-10" db="EMBL/GenBank/DDBJ databases">
        <authorList>
            <person name="Gilbert D.G."/>
        </authorList>
    </citation>
    <scope>NUCLEOTIDE SEQUENCE [LARGE SCALE GENOMIC DNA]</scope>
    <source>
        <strain evidence="11">20-2</strain>
    </source>
</reference>
<dbReference type="EMBL" id="QGHS01000056">
    <property type="protein sequence ID" value="PWT46814.1"/>
    <property type="molecule type" value="Genomic_DNA"/>
</dbReference>
<reference evidence="57 58" key="23">
    <citation type="submission" date="2019-11" db="EMBL/GenBank/DDBJ databases">
        <title>Draft genome sequence of 12 host-associated Lactobacillus reuteri rodent strains.</title>
        <authorList>
            <person name="Zhang S."/>
            <person name="Ozcam M."/>
            <person name="Van Pijkeren J.P."/>
        </authorList>
    </citation>
    <scope>NUCLEOTIDE SEQUENCE [LARGE SCALE GENOMIC DNA]</scope>
    <source>
        <strain evidence="17 59">6799jm-1</strain>
        <strain evidence="21 61">CR</strain>
        <strain evidence="18 58">L1604-1</strain>
        <strain evidence="20 62">Lr4020</strain>
        <strain evidence="19 60">N4I</strain>
        <strain evidence="16 57">Rat19</strain>
    </source>
</reference>
<sequence>MADNKKTEIFNKVSEIVADHFDVDRAKITDDLNLKTDLDADSIDFVEFVLELEDTFGEEINDEDAEKLSTIGEVVDYIAEHTAN</sequence>
<evidence type="ECO:0000313" key="49">
    <source>
        <dbReference type="Proteomes" id="UP000235484"/>
    </source>
</evidence>
<evidence type="ECO:0000256" key="5">
    <source>
        <dbReference type="ARBA" id="ARBA00023098"/>
    </source>
</evidence>
<dbReference type="Proteomes" id="UP000470878">
    <property type="component" value="Unassembled WGS sequence"/>
</dbReference>
<dbReference type="AlphaFoldDB" id="A0A073JMG8"/>
<dbReference type="EMBL" id="WJMV01000016">
    <property type="protein sequence ID" value="MRG75222.1"/>
    <property type="molecule type" value="Genomic_DNA"/>
</dbReference>
<proteinExistence type="inferred from homology"/>
<evidence type="ECO:0000256" key="7">
    <source>
        <dbReference type="HAMAP-Rule" id="MF_01217"/>
    </source>
</evidence>
<dbReference type="EMBL" id="PZQO01000004">
    <property type="protein sequence ID" value="PTM30446.1"/>
    <property type="molecule type" value="Genomic_DNA"/>
</dbReference>
<dbReference type="EMBL" id="JOSX01000020">
    <property type="protein sequence ID" value="KEK14342.1"/>
    <property type="molecule type" value="Genomic_DNA"/>
</dbReference>
<dbReference type="PANTHER" id="PTHR20863">
    <property type="entry name" value="ACYL CARRIER PROTEIN"/>
    <property type="match status" value="1"/>
</dbReference>
<evidence type="ECO:0000313" key="38">
    <source>
        <dbReference type="EMBL" id="RMX26155.1"/>
    </source>
</evidence>
<dbReference type="GeneID" id="77191829"/>
<accession>A0A073JMG8</accession>
<dbReference type="OrthoDB" id="9804551at2"/>
<evidence type="ECO:0000256" key="8">
    <source>
        <dbReference type="NCBIfam" id="TIGR00517"/>
    </source>
</evidence>
<dbReference type="EMBL" id="NGQC01000044">
    <property type="protein sequence ID" value="OYT02865.1"/>
    <property type="molecule type" value="Genomic_DNA"/>
</dbReference>
<reference evidence="39" key="20">
    <citation type="journal article" date="2019" name="Cell Metab.">
        <title>Nutrient sensing in CD11c cells alters the gut microbiome to regulate food intake and body mass.</title>
        <authorList>
            <person name="Chagwedera N.D."/>
            <person name="Ang Q.Y."/>
            <person name="Bisanz J.E."/>
            <person name="Leong Y.A."/>
            <person name="Ganeshan K."/>
            <person name="Cai J."/>
            <person name="Patterson A.D."/>
            <person name="Turnbaugh P.J."/>
            <person name="Chawla A."/>
        </authorList>
    </citation>
    <scope>NUCLEOTIDE SEQUENCE</scope>
    <source>
        <strain evidence="39">I8-5</strain>
    </source>
</reference>
<evidence type="ECO:0000259" key="10">
    <source>
        <dbReference type="PROSITE" id="PS50075"/>
    </source>
</evidence>
<dbReference type="EMBL" id="QAZN01000003">
    <property type="protein sequence ID" value="PTV04705.1"/>
    <property type="molecule type" value="Genomic_DNA"/>
</dbReference>
<evidence type="ECO:0000313" key="32">
    <source>
        <dbReference type="EMBL" id="PTV04705.1"/>
    </source>
</evidence>
<evidence type="ECO:0000313" key="41">
    <source>
        <dbReference type="Proteomes" id="UP000095141"/>
    </source>
</evidence>
<dbReference type="Proteomes" id="UP000245866">
    <property type="component" value="Unassembled WGS sequence"/>
</dbReference>
<evidence type="ECO:0000313" key="46">
    <source>
        <dbReference type="Proteomes" id="UP000215747"/>
    </source>
</evidence>
<dbReference type="PROSITE" id="PS50075">
    <property type="entry name" value="CARRIER"/>
    <property type="match status" value="1"/>
</dbReference>
<evidence type="ECO:0000313" key="23">
    <source>
        <dbReference type="EMBL" id="OCX48153.1"/>
    </source>
</evidence>
<reference evidence="15 65" key="27">
    <citation type="journal article" date="2022" name="Front. Cell. Infect. Microbiol.">
        <title>The probiotic and immunomodulation effects of Limosilactobacillus reuteri RGW1 isolated from calf feces.</title>
        <authorList>
            <person name="Huang K."/>
            <person name="Shi W."/>
            <person name="Yang B."/>
            <person name="Wang J."/>
        </authorList>
    </citation>
    <scope>NUCLEOTIDE SEQUENCE [LARGE SCALE GENOMIC DNA]</scope>
    <source>
        <strain evidence="15 65">RGW1</strain>
    </source>
</reference>
<dbReference type="Proteomes" id="UP000095141">
    <property type="component" value="Unassembled WGS sequence"/>
</dbReference>
<evidence type="ECO:0000313" key="40">
    <source>
        <dbReference type="Proteomes" id="UP000027731"/>
    </source>
</evidence>
<keyword evidence="5 7" id="KW-0443">Lipid metabolism</keyword>
<dbReference type="SUPFAM" id="SSF47336">
    <property type="entry name" value="ACP-like"/>
    <property type="match status" value="1"/>
</dbReference>
<evidence type="ECO:0000313" key="19">
    <source>
        <dbReference type="EMBL" id="MRG89301.1"/>
    </source>
</evidence>
<reference evidence="32" key="14">
    <citation type="journal article" date="2018" name="Genome Announc.">
        <title>Fifty-Six Draft Genome Sequences of 10 Lactobacillus Species from 22 Commercial Dietary Supplements.</title>
        <authorList>
            <person name="Gangiredla J."/>
            <person name="Barnaba T.J."/>
            <person name="Mammel M.K."/>
            <person name="Lacher D.W."/>
            <person name="Elkins C.A."/>
            <person name="Lampel K.A."/>
            <person name="Whitehouse C.A."/>
            <person name="Tartera C."/>
        </authorList>
    </citation>
    <scope>NUCLEOTIDE SEQUENCE</scope>
    <source>
        <strain evidence="32">DS12_10</strain>
    </source>
</reference>
<dbReference type="EMBL" id="NFHN01000003">
    <property type="protein sequence ID" value="OUN50013.1"/>
    <property type="molecule type" value="Genomic_DNA"/>
</dbReference>
<name>A0A073JMG8_LIMRT</name>
<evidence type="ECO:0000313" key="52">
    <source>
        <dbReference type="Proteomes" id="UP000245735"/>
    </source>
</evidence>
<evidence type="ECO:0000313" key="36">
    <source>
        <dbReference type="EMBL" id="QDR72319.1"/>
    </source>
</evidence>
<evidence type="ECO:0000313" key="21">
    <source>
        <dbReference type="EMBL" id="MRH80574.1"/>
    </source>
</evidence>
<evidence type="ECO:0000313" key="60">
    <source>
        <dbReference type="Proteomes" id="UP000460207"/>
    </source>
</evidence>
<dbReference type="Gene3D" id="1.10.1200.10">
    <property type="entry name" value="ACP-like"/>
    <property type="match status" value="1"/>
</dbReference>
<dbReference type="PATRIC" id="fig|1598.90.peg.1418"/>
<reference evidence="46 47" key="10">
    <citation type="submission" date="2017-05" db="EMBL/GenBank/DDBJ databases">
        <authorList>
            <person name="Lin X.B."/>
            <person name="Stothard P."/>
            <person name="Tasseva G."/>
            <person name="Walter J."/>
        </authorList>
    </citation>
    <scope>NUCLEOTIDE SEQUENCE [LARGE SCALE GENOMIC DNA]</scope>
    <source>
        <strain evidence="47">103v</strain>
        <strain evidence="29 48">105n</strain>
        <strain evidence="46">114h</strain>
    </source>
</reference>
<reference evidence="37 63" key="25">
    <citation type="submission" date="2020-07" db="EMBL/GenBank/DDBJ databases">
        <title>Genome sequence of Lactobacillus reuteri CNEI-KCA3 isolated from the faeces of a reared-broiler chicken, South-East Nigeria, reveals presence of CRISPR arrays.</title>
        <authorList>
            <person name="Anukam K.C."/>
            <person name="Ibezim C.N."/>
            <person name="BeecK W.V."/>
            <person name="Allonsius C."/>
            <person name="Broek M.D."/>
            <person name="Tuyaerts I."/>
            <person name="Attama A."/>
            <person name="Esimone C.O."/>
            <person name="Lebeer S."/>
        </authorList>
    </citation>
    <scope>NUCLEOTIDE SEQUENCE [LARGE SCALE GENOMIC DNA]</scope>
    <source>
        <strain evidence="37 63">CNEI-KCA3</strain>
    </source>
</reference>
<evidence type="ECO:0000313" key="53">
    <source>
        <dbReference type="Proteomes" id="UP000245866"/>
    </source>
</evidence>
<dbReference type="GO" id="GO:0009245">
    <property type="term" value="P:lipid A biosynthetic process"/>
    <property type="evidence" value="ECO:0007669"/>
    <property type="project" value="TreeGrafter"/>
</dbReference>
<dbReference type="Proteomes" id="UP000215747">
    <property type="component" value="Unassembled WGS sequence"/>
</dbReference>
<reference evidence="46 47" key="11">
    <citation type="submission" date="2017-09" db="EMBL/GenBank/DDBJ databases">
        <title>Tripartite evolution among Lactobacillus johnsonii, Lactobacillus taiwanensis, Lactobacillus reuteri and their rodent host.</title>
        <authorList>
            <person name="Wang T."/>
            <person name="Knowles S."/>
            <person name="Cheng C."/>
        </authorList>
    </citation>
    <scope>NUCLEOTIDE SEQUENCE [LARGE SCALE GENOMIC DNA]</scope>
    <source>
        <strain evidence="30 47">103v</strain>
        <strain evidence="29 48">105n</strain>
        <strain evidence="28 46">114h</strain>
    </source>
</reference>
<evidence type="ECO:0000313" key="33">
    <source>
        <dbReference type="EMBL" id="PWT37716.1"/>
    </source>
</evidence>
<evidence type="ECO:0000313" key="55">
    <source>
        <dbReference type="Proteomes" id="UP000276940"/>
    </source>
</evidence>
<dbReference type="Proteomes" id="UP000245980">
    <property type="component" value="Unassembled WGS sequence"/>
</dbReference>
<feature type="domain" description="Carrier" evidence="10">
    <location>
        <begin position="7"/>
        <end position="82"/>
    </location>
</feature>
<dbReference type="Proteomes" id="UP000194286">
    <property type="component" value="Unassembled WGS sequence"/>
</dbReference>
<reference evidence="49" key="2">
    <citation type="submission" date="2015-10" db="EMBL/GenBank/DDBJ databases">
        <authorList>
            <person name="Crossman L.C."/>
        </authorList>
    </citation>
    <scope>NUCLEOTIDE SEQUENCE [LARGE SCALE GENOMIC DNA]</scope>
    <source>
        <strain evidence="49">20-2</strain>
    </source>
</reference>
<dbReference type="EMBL" id="JAOTNP010000003">
    <property type="protein sequence ID" value="MDV8945943.1"/>
    <property type="molecule type" value="Genomic_DNA"/>
</dbReference>
<evidence type="ECO:0000256" key="9">
    <source>
        <dbReference type="RuleBase" id="RU003545"/>
    </source>
</evidence>
<dbReference type="Proteomes" id="UP000510868">
    <property type="component" value="Chromosome"/>
</dbReference>
<dbReference type="EMBL" id="WJMX01000010">
    <property type="protein sequence ID" value="MRH80574.1"/>
    <property type="molecule type" value="Genomic_DNA"/>
</dbReference>
<evidence type="ECO:0000313" key="14">
    <source>
        <dbReference type="EMBL" id="MDD1381541.1"/>
    </source>
</evidence>
<evidence type="ECO:0000313" key="59">
    <source>
        <dbReference type="Proteomes" id="UP000452188"/>
    </source>
</evidence>
<comment type="function">
    <text evidence="7 9">Carrier of the growing fatty acid chain in fatty acid biosynthesis.</text>
</comment>
<reference evidence="22 64" key="24">
    <citation type="submission" date="2020-04" db="EMBL/GenBank/DDBJ databases">
        <authorList>
            <person name="Hitch T.C.A."/>
            <person name="Wylensek D."/>
            <person name="Clavel T."/>
        </authorList>
    </citation>
    <scope>NUCLEOTIDE SEQUENCE [LARGE SCALE GENOMIC DNA]</scope>
    <source>
        <strain evidence="22 64">WCA-386-APC-4I</strain>
    </source>
</reference>
<dbReference type="EMBL" id="QGHT01000018">
    <property type="protein sequence ID" value="PWT41862.1"/>
    <property type="molecule type" value="Genomic_DNA"/>
</dbReference>
<dbReference type="RefSeq" id="WP_003663823.1">
    <property type="nucleotide sequence ID" value="NZ_CABFNG010000044.1"/>
</dbReference>
<evidence type="ECO:0000256" key="3">
    <source>
        <dbReference type="ARBA" id="ARBA00022553"/>
    </source>
</evidence>
<evidence type="ECO:0000313" key="37">
    <source>
        <dbReference type="EMBL" id="QLQ62502.1"/>
    </source>
</evidence>
<dbReference type="UniPathway" id="UPA00094"/>
<keyword evidence="2 7" id="KW-0444">Lipid biosynthesis</keyword>
<reference evidence="15" key="28">
    <citation type="submission" date="2022-08" db="EMBL/GenBank/DDBJ databases">
        <authorList>
            <person name="Huang K."/>
        </authorList>
    </citation>
    <scope>NUCLEOTIDE SEQUENCE</scope>
    <source>
        <strain evidence="15">RGW1</strain>
    </source>
</reference>
<reference evidence="26 44" key="5">
    <citation type="submission" date="2016-09" db="EMBL/GenBank/DDBJ databases">
        <title>Lactobacillus reuteri KLR3005, genome sequencing and assembly.</title>
        <authorList>
            <person name="Lee J.-Y."/>
            <person name="Kim E.B."/>
            <person name="Choi Y.-J."/>
        </authorList>
    </citation>
    <scope>NUCLEOTIDE SEQUENCE [LARGE SCALE GENOMIC DNA]</scope>
    <source>
        <strain evidence="26 44">KLR3005</strain>
    </source>
</reference>
<dbReference type="EMBL" id="WJND01000005">
    <property type="protein sequence ID" value="MRG89301.1"/>
    <property type="molecule type" value="Genomic_DNA"/>
</dbReference>
<reference evidence="28" key="9">
    <citation type="submission" date="2017-05" db="EMBL/GenBank/DDBJ databases">
        <authorList>
            <person name="Song R."/>
            <person name="Chenine A.L."/>
            <person name="Ruprecht R.M."/>
        </authorList>
    </citation>
    <scope>NUCLEOTIDE SEQUENCE [LARGE SCALE GENOMIC DNA]</scope>
    <source>
        <strain evidence="30">103v</strain>
        <strain evidence="28">114h</strain>
    </source>
</reference>
<dbReference type="Proteomes" id="UP000430985">
    <property type="component" value="Unassembled WGS sequence"/>
</dbReference>
<evidence type="ECO:0000313" key="15">
    <source>
        <dbReference type="EMBL" id="MDV8945943.1"/>
    </source>
</evidence>
<evidence type="ECO:0000313" key="27">
    <source>
        <dbReference type="EMBL" id="OUN50013.1"/>
    </source>
</evidence>
<dbReference type="Pfam" id="PF00550">
    <property type="entry name" value="PP-binding"/>
    <property type="match status" value="1"/>
</dbReference>
<dbReference type="EMBL" id="PTLS01000021">
    <property type="protein sequence ID" value="RMX26155.1"/>
    <property type="molecule type" value="Genomic_DNA"/>
</dbReference>
<dbReference type="Proteomes" id="UP000316394">
    <property type="component" value="Chromosome"/>
</dbReference>
<keyword evidence="3 7" id="KW-0597">Phosphoprotein</keyword>
<evidence type="ECO:0000313" key="24">
    <source>
        <dbReference type="EMBL" id="OJI11450.1"/>
    </source>
</evidence>
<dbReference type="Proteomes" id="UP000216681">
    <property type="component" value="Unassembled WGS sequence"/>
</dbReference>
<dbReference type="Proteomes" id="UP000195868">
    <property type="component" value="Unassembled WGS sequence"/>
</dbReference>
<reference evidence="13" key="26">
    <citation type="submission" date="2021-10" db="EMBL/GenBank/DDBJ databases">
        <title>Evolutionary history and lifestyle of the vertebrate symbiont Limosilactobacillus reuteri.</title>
        <authorList>
            <person name="Zheng J."/>
            <person name="Li F."/>
            <person name="Gaenzle M."/>
            <person name="Walter J."/>
        </authorList>
    </citation>
    <scope>NUCLEOTIDE SEQUENCE</scope>
    <source>
        <strain evidence="13">GQ_1_3_1</strain>
    </source>
</reference>
<evidence type="ECO:0000256" key="1">
    <source>
        <dbReference type="ARBA" id="ARBA00022450"/>
    </source>
</evidence>
<feature type="modified residue" description="O-(pantetheine 4'-phosphoryl)serine" evidence="7">
    <location>
        <position position="42"/>
    </location>
</feature>
<organism evidence="12 40">
    <name type="scientific">Limosilactobacillus reuteri</name>
    <name type="common">Lactobacillus reuteri</name>
    <dbReference type="NCBI Taxonomy" id="1598"/>
    <lineage>
        <taxon>Bacteria</taxon>
        <taxon>Bacillati</taxon>
        <taxon>Bacillota</taxon>
        <taxon>Bacilli</taxon>
        <taxon>Lactobacillales</taxon>
        <taxon>Lactobacillaceae</taxon>
        <taxon>Limosilactobacillus</taxon>
    </lineage>
</organism>
<evidence type="ECO:0000313" key="64">
    <source>
        <dbReference type="Proteomes" id="UP000587270"/>
    </source>
</evidence>
<evidence type="ECO:0000313" key="22">
    <source>
        <dbReference type="EMBL" id="NME21613.1"/>
    </source>
</evidence>
<dbReference type="InterPro" id="IPR003231">
    <property type="entry name" value="ACP"/>
</dbReference>
<dbReference type="NCBIfam" id="NF002150">
    <property type="entry name" value="PRK00982.1-4"/>
    <property type="match status" value="1"/>
</dbReference>
<dbReference type="Proteomes" id="UP000184174">
    <property type="component" value="Unassembled WGS sequence"/>
</dbReference>
<dbReference type="EMBL" id="MCNS01000008">
    <property type="protein sequence ID" value="OCX48153.1"/>
    <property type="molecule type" value="Genomic_DNA"/>
</dbReference>
<dbReference type="Proteomes" id="UP000216122">
    <property type="component" value="Unassembled WGS sequence"/>
</dbReference>
<reference evidence="52 53" key="13">
    <citation type="journal article" date="2018" name="Front. Microbiol.">
        <title>Comparative Genomics of the Herbivore Gut Symbiont Lactobacillus reuteri Reveals Genetic Diversity and Lifestyle Adaptation.</title>
        <authorList>
            <person name="Zhao J."/>
        </authorList>
    </citation>
    <scope>NUCLEOTIDE SEQUENCE [LARGE SCALE GENOMIC DNA]</scope>
    <source>
        <strain evidence="34 54">LR10</strain>
        <strain evidence="35 53">LR12</strain>
        <strain evidence="52">LR9</strain>
    </source>
</reference>
<reference evidence="39" key="21">
    <citation type="submission" date="2019-04" db="EMBL/GenBank/DDBJ databases">
        <authorList>
            <person name="Bisanz J.E."/>
            <person name="Chagwedera N.D."/>
            <person name="Chawla A."/>
            <person name="Turnbaugh P.J."/>
        </authorList>
    </citation>
    <scope>NUCLEOTIDE SEQUENCE</scope>
    <source>
        <strain evidence="39">I8-5</strain>
    </source>
</reference>
<dbReference type="Proteomes" id="UP001198026">
    <property type="component" value="Unassembled WGS sequence"/>
</dbReference>
<dbReference type="Proteomes" id="UP000244083">
    <property type="component" value="Unassembled WGS sequence"/>
</dbReference>
<dbReference type="Proteomes" id="UP000027731">
    <property type="component" value="Unassembled WGS sequence"/>
</dbReference>
<dbReference type="Proteomes" id="UP000452188">
    <property type="component" value="Unassembled WGS sequence"/>
</dbReference>
<evidence type="ECO:0000313" key="48">
    <source>
        <dbReference type="Proteomes" id="UP000216681"/>
    </source>
</evidence>
<dbReference type="Proteomes" id="UP000297521">
    <property type="component" value="Unassembled WGS sequence"/>
</dbReference>
<dbReference type="EMBL" id="NGPL01000029">
    <property type="protein sequence ID" value="OYS69241.1"/>
    <property type="molecule type" value="Genomic_DNA"/>
</dbReference>
<evidence type="ECO:0000313" key="61">
    <source>
        <dbReference type="Proteomes" id="UP000470878"/>
    </source>
</evidence>
<evidence type="ECO:0000313" key="30">
    <source>
        <dbReference type="EMBL" id="OYT02865.1"/>
    </source>
</evidence>
<evidence type="ECO:0000313" key="18">
    <source>
        <dbReference type="EMBL" id="MRG83312.1"/>
    </source>
</evidence>
<evidence type="ECO:0000313" key="31">
    <source>
        <dbReference type="EMBL" id="PTM30446.1"/>
    </source>
</evidence>
<comment type="subcellular location">
    <subcellularLocation>
        <location evidence="7">Cytoplasm</location>
    </subcellularLocation>
</comment>
<reference evidence="12 40" key="1">
    <citation type="submission" date="2014-06" db="EMBL/GenBank/DDBJ databases">
        <title>Genetic determinant of reutericyclin biosynthesis of Lactobacillus reuteri.</title>
        <authorList>
            <person name="Lin X."/>
            <person name="Duar R."/>
            <person name="Walter J."/>
            <person name="Gaenzle M."/>
        </authorList>
    </citation>
    <scope>NUCLEOTIDE SEQUENCE [LARGE SCALE GENOMIC DNA]</scope>
    <source>
        <strain evidence="12 40">LTH2584</strain>
    </source>
</reference>
<evidence type="ECO:0000313" key="47">
    <source>
        <dbReference type="Proteomes" id="UP000216122"/>
    </source>
</evidence>
<evidence type="ECO:0000313" key="39">
    <source>
        <dbReference type="EMBL" id="TGB12149.1"/>
    </source>
</evidence>
<dbReference type="EMBL" id="MWVS01000067">
    <property type="protein sequence ID" value="OPG88302.1"/>
    <property type="molecule type" value="Genomic_DNA"/>
</dbReference>
<dbReference type="Proteomes" id="UP000189795">
    <property type="component" value="Unassembled WGS sequence"/>
</dbReference>
<evidence type="ECO:0000313" key="25">
    <source>
        <dbReference type="EMBL" id="OPG88302.1"/>
    </source>
</evidence>
<evidence type="ECO:0000313" key="12">
    <source>
        <dbReference type="EMBL" id="KEK14342.1"/>
    </source>
</evidence>
<keyword evidence="7" id="KW-0963">Cytoplasm</keyword>
<dbReference type="Proteomes" id="UP000245735">
    <property type="component" value="Unassembled WGS sequence"/>
</dbReference>
<dbReference type="EMBL" id="MIMU01000128">
    <property type="protein sequence ID" value="OTA81946.1"/>
    <property type="molecule type" value="Genomic_DNA"/>
</dbReference>
<evidence type="ECO:0000313" key="43">
    <source>
        <dbReference type="Proteomes" id="UP000189795"/>
    </source>
</evidence>
<reference evidence="51" key="17">
    <citation type="submission" date="2018-04" db="EMBL/GenBank/DDBJ databases">
        <title>Draft Genome Sequences of 10 Lactobacillus Species from 22 Commercial Probiotic Products.</title>
        <authorList>
            <person name="Gangiredla J."/>
            <person name="Barnaba T.J."/>
            <person name="Mammel M.K."/>
            <person name="Lacher D.W."/>
            <person name="Elkins C.A."/>
            <person name="Lampel K.A."/>
            <person name="Whitehouse C.A."/>
            <person name="Tartera C."/>
        </authorList>
    </citation>
    <scope>NUCLEOTIDE SEQUENCE [LARGE SCALE GENOMIC DNA]</scope>
    <source>
        <strain evidence="51">DS12_10</strain>
    </source>
</reference>
<evidence type="ECO:0000313" key="50">
    <source>
        <dbReference type="Proteomes" id="UP000241783"/>
    </source>
</evidence>
<reference evidence="45" key="8">
    <citation type="submission" date="2017-04" db="EMBL/GenBank/DDBJ databases">
        <title>Function of individual gut microbiota members based on whole genome sequencing of pure cultures obtained from chicken caecum.</title>
        <authorList>
            <person name="Medvecky M."/>
            <person name="Cejkova D."/>
            <person name="Polansky O."/>
            <person name="Karasova D."/>
            <person name="Kubasova T."/>
            <person name="Cizek A."/>
            <person name="Rychlik I."/>
        </authorList>
    </citation>
    <scope>NUCLEOTIDE SEQUENCE [LARGE SCALE GENOMIC DNA]</scope>
    <source>
        <strain evidence="45">An71</strain>
    </source>
</reference>
<dbReference type="HAMAP" id="MF_01217">
    <property type="entry name" value="Acyl_carrier"/>
    <property type="match status" value="1"/>
</dbReference>
<dbReference type="OMA" id="TMEASFI"/>
<gene>
    <name evidence="7 13" type="primary">acpP</name>
    <name evidence="25" type="ORF">B5D07_06045</name>
    <name evidence="27" type="ORF">B5G22_01210</name>
    <name evidence="23" type="ORF">BFD03_05190</name>
    <name evidence="26" type="ORF">BHL82_01930</name>
    <name evidence="24" type="ORF">BJI45_01840</name>
    <name evidence="38" type="ORF">C5O77_03195</name>
    <name evidence="28" type="ORF">CBF96_05330</name>
    <name evidence="29" type="ORF">CBG15_10405</name>
    <name evidence="30" type="ORF">CBG21_07535</name>
    <name evidence="31" type="ORF">DA796_02005</name>
    <name evidence="32" type="ORF">DB325_03165</name>
    <name evidence="34" type="ORF">DKZ22_05625</name>
    <name evidence="35" type="ORF">DKZ23_05555</name>
    <name evidence="33" type="ORF">DKZ35_04035</name>
    <name evidence="39" type="ORF">E5F87_02020</name>
    <name evidence="36" type="ORF">FOD75_04005</name>
    <name evidence="19" type="ORF">GIX76_04760</name>
    <name evidence="21" type="ORF">GIX77_07350</name>
    <name evidence="17" type="ORF">GIX79_05535</name>
    <name evidence="18" type="ORF">GIX80_02720</name>
    <name evidence="20" type="ORF">GIX81_05910</name>
    <name evidence="16" type="ORF">GIX83_05000</name>
    <name evidence="22" type="ORF">HF865_02660</name>
    <name evidence="37" type="ORF">HHK02_04180</name>
    <name evidence="13" type="ORF">LMB76_04655</name>
    <name evidence="12" type="ORF">LR3_00445</name>
    <name evidence="11" type="ORF">LRLP16767_LR202_00605</name>
    <name evidence="15" type="ORF">NX099_00775</name>
    <name evidence="14" type="ORF">PSQ53_00845</name>
</gene>
<dbReference type="Proteomes" id="UP000460207">
    <property type="component" value="Unassembled WGS sequence"/>
</dbReference>
<dbReference type="NCBIfam" id="NF002148">
    <property type="entry name" value="PRK00982.1-2"/>
    <property type="match status" value="1"/>
</dbReference>
<dbReference type="GO" id="GO:0005829">
    <property type="term" value="C:cytosol"/>
    <property type="evidence" value="ECO:0007669"/>
    <property type="project" value="TreeGrafter"/>
</dbReference>
<reference evidence="25 43" key="7">
    <citation type="submission" date="2017-03" db="EMBL/GenBank/DDBJ databases">
        <title>Antibiotic resistance of probiotic microorganisms.</title>
        <authorList>
            <person name="Sanudo A.I."/>
            <person name="Olivares M."/>
            <person name="Banuelos O."/>
        </authorList>
    </citation>
    <scope>NUCLEOTIDE SEQUENCE [LARGE SCALE GENOMIC DNA]</scope>
    <source>
        <strain evidence="25 43">CECT8605</strain>
    </source>
</reference>
<dbReference type="EMBL" id="CP059275">
    <property type="protein sequence ID" value="QLQ62502.1"/>
    <property type="molecule type" value="Genomic_DNA"/>
</dbReference>
<dbReference type="EMBL" id="SRKR01000003">
    <property type="protein sequence ID" value="TGB12149.1"/>
    <property type="molecule type" value="Genomic_DNA"/>
</dbReference>
<keyword evidence="1 7" id="KW-0596">Phosphopantetheine</keyword>
<reference evidence="31 50" key="16">
    <citation type="submission" date="2018-03" db="EMBL/GenBank/DDBJ databases">
        <title>Genome Sequences of Lactobacillus sp. Isolates from Traditional Turkish Sourdough.</title>
        <authorList>
            <person name="Skory C.D."/>
            <person name="Dertli E."/>
        </authorList>
    </citation>
    <scope>NUCLEOTIDE SEQUENCE [LARGE SCALE GENOMIC DNA]</scope>
    <source>
        <strain evidence="31 50">E81</strain>
    </source>
</reference>
<dbReference type="InterPro" id="IPR009081">
    <property type="entry name" value="PP-bd_ACP"/>
</dbReference>
<evidence type="ECO:0000313" key="57">
    <source>
        <dbReference type="Proteomes" id="UP000430985"/>
    </source>
</evidence>
<dbReference type="EMBL" id="NGPX01000090">
    <property type="protein sequence ID" value="OYS92054.1"/>
    <property type="molecule type" value="Genomic_DNA"/>
</dbReference>
<dbReference type="NCBIfam" id="TIGR00517">
    <property type="entry name" value="acyl_carrier"/>
    <property type="match status" value="1"/>
</dbReference>
<evidence type="ECO:0000313" key="29">
    <source>
        <dbReference type="EMBL" id="OYS92054.1"/>
    </source>
</evidence>
<dbReference type="Proteomes" id="UP001217945">
    <property type="component" value="Unassembled WGS sequence"/>
</dbReference>
<reference evidence="14" key="29">
    <citation type="submission" date="2023-02" db="EMBL/GenBank/DDBJ databases">
        <title>Complete genome sequence of Limosilactobacillus reuteri SRCM217616 isolated from Bos taurus feces.</title>
        <authorList>
            <person name="Yang H.-G."/>
            <person name="Kim J.-W."/>
            <person name="Ha G.-S."/>
            <person name="Yang H.-J."/>
            <person name="Jeong D.-Y."/>
        </authorList>
    </citation>
    <scope>NUCLEOTIDE SEQUENCE</scope>
    <source>
        <strain evidence="14">SRCM217616</strain>
    </source>
</reference>
<evidence type="ECO:0000313" key="13">
    <source>
        <dbReference type="EMBL" id="MCC4477509.1"/>
    </source>
</evidence>
<evidence type="ECO:0000256" key="6">
    <source>
        <dbReference type="ARBA" id="ARBA00023160"/>
    </source>
</evidence>
<comment type="similarity">
    <text evidence="7">Belongs to the acyl carrier protein (ACP) family.</text>
</comment>
<evidence type="ECO:0000256" key="4">
    <source>
        <dbReference type="ARBA" id="ARBA00022832"/>
    </source>
</evidence>
<dbReference type="EMBL" id="WJNE01000012">
    <property type="protein sequence ID" value="MRG69197.1"/>
    <property type="molecule type" value="Genomic_DNA"/>
</dbReference>
<evidence type="ECO:0000313" key="42">
    <source>
        <dbReference type="Proteomes" id="UP000184174"/>
    </source>
</evidence>
<evidence type="ECO:0000313" key="65">
    <source>
        <dbReference type="Proteomes" id="UP001286376"/>
    </source>
</evidence>
<evidence type="ECO:0000313" key="20">
    <source>
        <dbReference type="EMBL" id="MRH08987.1"/>
    </source>
</evidence>
<comment type="PTM">
    <text evidence="9">4'-phosphopantetheine is transferred from CoA to a specific serine of apo-ACP by acpS.</text>
</comment>
<dbReference type="InterPro" id="IPR036736">
    <property type="entry name" value="ACP-like_sf"/>
</dbReference>
<dbReference type="EMBL" id="MKQH01000012">
    <property type="protein sequence ID" value="OJI11450.1"/>
    <property type="molecule type" value="Genomic_DNA"/>
</dbReference>
<evidence type="ECO:0000313" key="35">
    <source>
        <dbReference type="EMBL" id="PWT46814.1"/>
    </source>
</evidence>
<dbReference type="Proteomes" id="UP000235484">
    <property type="component" value="Unassembled WGS sequence"/>
</dbReference>
<comment type="pathway">
    <text evidence="7 9">Lipid metabolism; fatty acid biosynthesis.</text>
</comment>
<evidence type="ECO:0000313" key="56">
    <source>
        <dbReference type="Proteomes" id="UP000316394"/>
    </source>
</evidence>
<reference evidence="35" key="19">
    <citation type="submission" date="2018-05" db="EMBL/GenBank/DDBJ databases">
        <authorList>
            <person name="Lanie J.A."/>
            <person name="Ng W.-L."/>
            <person name="Kazmierczak K.M."/>
            <person name="Andrzejewski T.M."/>
            <person name="Davidsen T.M."/>
            <person name="Wayne K.J."/>
            <person name="Tettelin H."/>
            <person name="Glass J.I."/>
            <person name="Rusch D."/>
            <person name="Podicherti R."/>
            <person name="Tsui H.-C.T."/>
            <person name="Winkler M.E."/>
        </authorList>
    </citation>
    <scope>NUCLEOTIDE SEQUENCE</scope>
    <source>
        <strain evidence="35">LR12</strain>
    </source>
</reference>
<reference evidence="27" key="12">
    <citation type="journal article" date="2018" name="BMC Genomics">
        <title>Whole genome sequencing and function prediction of 133 gut anaerobes isolated from chicken caecum in pure cultures.</title>
        <authorList>
            <person name="Medvecky M."/>
            <person name="Cejkova D."/>
            <person name="Polansky O."/>
            <person name="Karasova D."/>
            <person name="Kubasova T."/>
            <person name="Cizek A."/>
            <person name="Rychlik I."/>
        </authorList>
    </citation>
    <scope>NUCLEOTIDE SEQUENCE</scope>
    <source>
        <strain evidence="27">An71</strain>
    </source>
</reference>
<dbReference type="Proteomes" id="UP001286376">
    <property type="component" value="Unassembled WGS sequence"/>
</dbReference>
<reference evidence="33" key="18">
    <citation type="submission" date="2018-05" db="EMBL/GenBank/DDBJ databases">
        <authorList>
            <person name="Peng X.Y."/>
            <person name="Xu Y.F."/>
            <person name="Luo D."/>
            <person name="Yu J."/>
            <person name="Gu J.Y."/>
        </authorList>
    </citation>
    <scope>NUCLEOTIDE SEQUENCE</scope>
    <source>
        <strain evidence="34">LR10</strain>
        <strain evidence="33">LR9</strain>
    </source>
</reference>
<evidence type="ECO:0000313" key="54">
    <source>
        <dbReference type="Proteomes" id="UP000245980"/>
    </source>
</evidence>
<evidence type="ECO:0000313" key="34">
    <source>
        <dbReference type="EMBL" id="PWT41862.1"/>
    </source>
</evidence>
<dbReference type="EMBL" id="QGHV01000017">
    <property type="protein sequence ID" value="PWT37716.1"/>
    <property type="molecule type" value="Genomic_DNA"/>
</dbReference>
<keyword evidence="6 7" id="KW-0275">Fatty acid biosynthesis</keyword>
<evidence type="ECO:0000313" key="11">
    <source>
        <dbReference type="EMBL" id="CUR40546.1"/>
    </source>
</evidence>
<dbReference type="EMBL" id="CP041676">
    <property type="protein sequence ID" value="QDR72319.1"/>
    <property type="molecule type" value="Genomic_DNA"/>
</dbReference>